<evidence type="ECO:0000256" key="1">
    <source>
        <dbReference type="ARBA" id="ARBA00004976"/>
    </source>
</evidence>
<gene>
    <name evidence="3" type="ORF">P7I04_10735</name>
</gene>
<evidence type="ECO:0000313" key="4">
    <source>
        <dbReference type="Proteomes" id="UP001250218"/>
    </source>
</evidence>
<dbReference type="InterPro" id="IPR043519">
    <property type="entry name" value="NT_sf"/>
</dbReference>
<reference evidence="3" key="1">
    <citation type="submission" date="2023-03" db="EMBL/GenBank/DDBJ databases">
        <authorList>
            <person name="Shen W."/>
            <person name="Cai J."/>
        </authorList>
    </citation>
    <scope>NUCLEOTIDE SEQUENCE</scope>
    <source>
        <strain evidence="3">Y37</strain>
    </source>
</reference>
<dbReference type="SMART" id="SM00954">
    <property type="entry name" value="RelA_SpoT"/>
    <property type="match status" value="1"/>
</dbReference>
<protein>
    <recommendedName>
        <fullName evidence="2">RelA/SpoT domain-containing protein</fullName>
    </recommendedName>
</protein>
<dbReference type="InterPro" id="IPR007685">
    <property type="entry name" value="RelA_SpoT"/>
</dbReference>
<evidence type="ECO:0000313" key="3">
    <source>
        <dbReference type="EMBL" id="MDT2946503.1"/>
    </source>
</evidence>
<comment type="caution">
    <text evidence="3">The sequence shown here is derived from an EMBL/GenBank/DDBJ whole genome shotgun (WGS) entry which is preliminary data.</text>
</comment>
<dbReference type="Proteomes" id="UP001250218">
    <property type="component" value="Unassembled WGS sequence"/>
</dbReference>
<name>A0AAP5UDT4_9LACT</name>
<dbReference type="GO" id="GO:0015969">
    <property type="term" value="P:guanosine tetraphosphate metabolic process"/>
    <property type="evidence" value="ECO:0007669"/>
    <property type="project" value="InterPro"/>
</dbReference>
<dbReference type="Gene3D" id="3.30.460.10">
    <property type="entry name" value="Beta Polymerase, domain 2"/>
    <property type="match status" value="1"/>
</dbReference>
<comment type="pathway">
    <text evidence="1">Purine metabolism; ppGpp biosynthesis; ppGpp from GTP: step 1/2.</text>
</comment>
<sequence length="213" mass="25092">MDQDIDSCLEVIKIVYEINAIHKKFSLDRADFLNKNLTKTVRSVVGAAGINNDFLLQINKYKSELNANFISFSEIQSSVPIRYRIKQSESINEKLLYYMSEAHLFGKVPLNKCLNDFLGFRILVDDLDVIYNSLETNDDLKTIVKMYLREDGEYKGLHIYFKNGNNRFFPWELQIWDINQSVQNESSHQKHKQKRKYILLPQNYHDGNLEKEE</sequence>
<feature type="domain" description="RelA/SpoT" evidence="2">
    <location>
        <begin position="83"/>
        <end position="197"/>
    </location>
</feature>
<dbReference type="SUPFAM" id="SSF81301">
    <property type="entry name" value="Nucleotidyltransferase"/>
    <property type="match status" value="1"/>
</dbReference>
<accession>A0AAP5UDT4</accession>
<evidence type="ECO:0000259" key="2">
    <source>
        <dbReference type="SMART" id="SM00954"/>
    </source>
</evidence>
<dbReference type="EMBL" id="JARQDL010000010">
    <property type="protein sequence ID" value="MDT2946503.1"/>
    <property type="molecule type" value="Genomic_DNA"/>
</dbReference>
<organism evidence="3 4">
    <name type="scientific">Lactococcus lactis</name>
    <dbReference type="NCBI Taxonomy" id="1358"/>
    <lineage>
        <taxon>Bacteria</taxon>
        <taxon>Bacillati</taxon>
        <taxon>Bacillota</taxon>
        <taxon>Bacilli</taxon>
        <taxon>Lactobacillales</taxon>
        <taxon>Streptococcaceae</taxon>
        <taxon>Lactococcus</taxon>
    </lineage>
</organism>
<dbReference type="RefSeq" id="WP_311802979.1">
    <property type="nucleotide sequence ID" value="NZ_JARQCI010000001.1"/>
</dbReference>
<dbReference type="AlphaFoldDB" id="A0AAP5UDT4"/>
<proteinExistence type="predicted"/>